<dbReference type="SUPFAM" id="SSF55486">
    <property type="entry name" value="Metalloproteases ('zincins'), catalytic domain"/>
    <property type="match status" value="1"/>
</dbReference>
<organism evidence="9 10">
    <name type="scientific">Ditylenchus destructor</name>
    <dbReference type="NCBI Taxonomy" id="166010"/>
    <lineage>
        <taxon>Eukaryota</taxon>
        <taxon>Metazoa</taxon>
        <taxon>Ecdysozoa</taxon>
        <taxon>Nematoda</taxon>
        <taxon>Chromadorea</taxon>
        <taxon>Rhabditida</taxon>
        <taxon>Tylenchina</taxon>
        <taxon>Tylenchomorpha</taxon>
        <taxon>Sphaerularioidea</taxon>
        <taxon>Anguinidae</taxon>
        <taxon>Anguininae</taxon>
        <taxon>Ditylenchus</taxon>
    </lineage>
</organism>
<protein>
    <submittedName>
        <fullName evidence="9">Peptidase family m3 domain-containing protein</fullName>
    </submittedName>
</protein>
<feature type="domain" description="Peptidase M3A/M3B catalytic" evidence="8">
    <location>
        <begin position="309"/>
        <end position="500"/>
    </location>
</feature>
<dbReference type="InterPro" id="IPR024079">
    <property type="entry name" value="MetalloPept_cat_dom_sf"/>
</dbReference>
<evidence type="ECO:0000256" key="5">
    <source>
        <dbReference type="ARBA" id="ARBA00022833"/>
    </source>
</evidence>
<dbReference type="InterPro" id="IPR045090">
    <property type="entry name" value="Pept_M3A_M3B"/>
</dbReference>
<reference evidence="9" key="1">
    <citation type="submission" date="2022-01" db="EMBL/GenBank/DDBJ databases">
        <title>Genome Sequence Resource for Two Populations of Ditylenchus destructor, the Migratory Endoparasitic Phytonematode.</title>
        <authorList>
            <person name="Zhang H."/>
            <person name="Lin R."/>
            <person name="Xie B."/>
        </authorList>
    </citation>
    <scope>NUCLEOTIDE SEQUENCE</scope>
    <source>
        <strain evidence="9">BazhouSP</strain>
    </source>
</reference>
<dbReference type="InterPro" id="IPR001567">
    <property type="entry name" value="Pept_M3A_M3B_dom"/>
</dbReference>
<comment type="cofactor">
    <cofactor evidence="7">
        <name>Zn(2+)</name>
        <dbReference type="ChEBI" id="CHEBI:29105"/>
    </cofactor>
    <text evidence="7">Binds 1 zinc ion.</text>
</comment>
<comment type="similarity">
    <text evidence="1 7">Belongs to the peptidase M3 family.</text>
</comment>
<keyword evidence="2 7" id="KW-0645">Protease</keyword>
<dbReference type="PANTHER" id="PTHR11804">
    <property type="entry name" value="PROTEASE M3 THIMET OLIGOPEPTIDASE-RELATED"/>
    <property type="match status" value="1"/>
</dbReference>
<keyword evidence="4 7" id="KW-0378">Hydrolase</keyword>
<dbReference type="GO" id="GO:0046872">
    <property type="term" value="F:metal ion binding"/>
    <property type="evidence" value="ECO:0007669"/>
    <property type="project" value="UniProtKB-UniRule"/>
</dbReference>
<evidence type="ECO:0000259" key="8">
    <source>
        <dbReference type="Pfam" id="PF01432"/>
    </source>
</evidence>
<dbReference type="GO" id="GO:0006508">
    <property type="term" value="P:proteolysis"/>
    <property type="evidence" value="ECO:0007669"/>
    <property type="project" value="UniProtKB-KW"/>
</dbReference>
<evidence type="ECO:0000256" key="4">
    <source>
        <dbReference type="ARBA" id="ARBA00022801"/>
    </source>
</evidence>
<evidence type="ECO:0000256" key="1">
    <source>
        <dbReference type="ARBA" id="ARBA00006040"/>
    </source>
</evidence>
<evidence type="ECO:0000256" key="2">
    <source>
        <dbReference type="ARBA" id="ARBA00022670"/>
    </source>
</evidence>
<gene>
    <name evidence="9" type="ORF">DdX_03211</name>
</gene>
<keyword evidence="3 7" id="KW-0479">Metal-binding</keyword>
<dbReference type="Proteomes" id="UP001201812">
    <property type="component" value="Unassembled WGS sequence"/>
</dbReference>
<dbReference type="PANTHER" id="PTHR11804:SF83">
    <property type="entry name" value="LD37516P"/>
    <property type="match status" value="1"/>
</dbReference>
<evidence type="ECO:0000256" key="6">
    <source>
        <dbReference type="ARBA" id="ARBA00023049"/>
    </source>
</evidence>
<evidence type="ECO:0000313" key="10">
    <source>
        <dbReference type="Proteomes" id="UP001201812"/>
    </source>
</evidence>
<feature type="domain" description="Peptidase M3A/M3B catalytic" evidence="8">
    <location>
        <begin position="501"/>
        <end position="708"/>
    </location>
</feature>
<proteinExistence type="inferred from homology"/>
<evidence type="ECO:0000256" key="7">
    <source>
        <dbReference type="RuleBase" id="RU003435"/>
    </source>
</evidence>
<sequence length="729" mass="85340">MMRGVSFGPLRRFNTFVYAKESIGRSSKSVVNHELQPRSASIQQKRNRFFDIRNERPYLITGYYVVFPMIPDENVENNVFLRNIALSEDWPALEQASEKEMYEGTVRLLMEYGASVWNMRKAMGSGQLEKLDFDTILLPLLEEEVDLDYAANTLLLKMLTDWPATDARAFHDDFHHVMLEYRRARFTRAISQQSIRALMEMNENPEEYQLDRWKRRLVELLVDEARAIGNDLTDNKKSMLISSWRKFIQRFHSDYIKNYMCTNEEHVFTMTKDKLKTAPPHIFRRFSRKTDPVNGPWKAFMEPSNIYALMRYCDDRNIRATAWDRWISKASFEHETYNNSVVVEEIRHNNLGFCKVLGFKSVAEHRLCYQMAGSVGTVRSFVEGLVNRIRPVFIDRLDAWGAYAATKEKIAGELKPHDLFYICPKEAHDHYNVDMLDLMNHFPFWPTFENAISIISNILSLEFEDISNSDLEKLHPSVRIYSVKDKTLGEHLGRLYVDPFLGRAVQYLVSRAPYRDLAVPHFGSFAMDFDAADLFPTFIKSIVYKPYSLQTLSSPHQVTGEKLSEKAAEDASFALQRATLWDTYRTLFWTDFDLTVTEMEERRDKFWLDLYKEMYREYFPFPLEKNNYQPSSFMPIFGDELLFGVYYRKLWAEMLALDVHETFSRECDPPRTGERLKNAILYPGAGQRQSVMYNEFQGRDPSIGPICDFYDPPSMSEVENENYANANLT</sequence>
<dbReference type="Pfam" id="PF01432">
    <property type="entry name" value="Peptidase_M3"/>
    <property type="match status" value="2"/>
</dbReference>
<dbReference type="Gene3D" id="1.10.1370.10">
    <property type="entry name" value="Neurolysin, domain 3"/>
    <property type="match status" value="2"/>
</dbReference>
<accession>A0AAD4NHJ4</accession>
<evidence type="ECO:0000313" key="9">
    <source>
        <dbReference type="EMBL" id="KAI1726491.1"/>
    </source>
</evidence>
<comment type="caution">
    <text evidence="9">The sequence shown here is derived from an EMBL/GenBank/DDBJ whole genome shotgun (WGS) entry which is preliminary data.</text>
</comment>
<dbReference type="AlphaFoldDB" id="A0AAD4NHJ4"/>
<keyword evidence="6 7" id="KW-0482">Metalloprotease</keyword>
<dbReference type="GO" id="GO:0004222">
    <property type="term" value="F:metalloendopeptidase activity"/>
    <property type="evidence" value="ECO:0007669"/>
    <property type="project" value="InterPro"/>
</dbReference>
<dbReference type="InterPro" id="IPR024077">
    <property type="entry name" value="Neurolysin/TOP_dom2"/>
</dbReference>
<keyword evidence="10" id="KW-1185">Reference proteome</keyword>
<dbReference type="Gene3D" id="3.40.390.10">
    <property type="entry name" value="Collagenase (Catalytic Domain)"/>
    <property type="match status" value="2"/>
</dbReference>
<dbReference type="EMBL" id="JAKKPZ010000002">
    <property type="protein sequence ID" value="KAI1726491.1"/>
    <property type="molecule type" value="Genomic_DNA"/>
</dbReference>
<evidence type="ECO:0000256" key="3">
    <source>
        <dbReference type="ARBA" id="ARBA00022723"/>
    </source>
</evidence>
<keyword evidence="5 7" id="KW-0862">Zinc</keyword>
<name>A0AAD4NHJ4_9BILA</name>